<comment type="caution">
    <text evidence="4">The sequence shown here is derived from an EMBL/GenBank/DDBJ whole genome shotgun (WGS) entry which is preliminary data.</text>
</comment>
<keyword evidence="2" id="KW-0732">Signal</keyword>
<dbReference type="EMBL" id="CAJNOE010000053">
    <property type="protein sequence ID" value="CAF0821082.1"/>
    <property type="molecule type" value="Genomic_DNA"/>
</dbReference>
<organism evidence="4 5">
    <name type="scientific">Adineta steineri</name>
    <dbReference type="NCBI Taxonomy" id="433720"/>
    <lineage>
        <taxon>Eukaryota</taxon>
        <taxon>Metazoa</taxon>
        <taxon>Spiralia</taxon>
        <taxon>Gnathifera</taxon>
        <taxon>Rotifera</taxon>
        <taxon>Eurotatoria</taxon>
        <taxon>Bdelloidea</taxon>
        <taxon>Adinetida</taxon>
        <taxon>Adinetidae</taxon>
        <taxon>Adineta</taxon>
    </lineage>
</organism>
<proteinExistence type="predicted"/>
<evidence type="ECO:0000256" key="2">
    <source>
        <dbReference type="SAM" id="SignalP"/>
    </source>
</evidence>
<dbReference type="Gene3D" id="3.40.50.1820">
    <property type="entry name" value="alpha/beta hydrolase"/>
    <property type="match status" value="1"/>
</dbReference>
<dbReference type="InterPro" id="IPR029058">
    <property type="entry name" value="AB_hydrolase_fold"/>
</dbReference>
<dbReference type="InterPro" id="IPR001375">
    <property type="entry name" value="Peptidase_S9_cat"/>
</dbReference>
<dbReference type="GO" id="GO:0006508">
    <property type="term" value="P:proteolysis"/>
    <property type="evidence" value="ECO:0007669"/>
    <property type="project" value="InterPro"/>
</dbReference>
<reference evidence="4" key="1">
    <citation type="submission" date="2021-02" db="EMBL/GenBank/DDBJ databases">
        <authorList>
            <person name="Nowell W R."/>
        </authorList>
    </citation>
    <scope>NUCLEOTIDE SEQUENCE</scope>
</reference>
<dbReference type="PANTHER" id="PTHR42776:SF4">
    <property type="entry name" value="ACYLAMINO-ACID-RELEASING ENZYME"/>
    <property type="match status" value="1"/>
</dbReference>
<name>A0A813UAP0_9BILA</name>
<keyword evidence="1" id="KW-0378">Hydrolase</keyword>
<evidence type="ECO:0000256" key="1">
    <source>
        <dbReference type="ARBA" id="ARBA00022801"/>
    </source>
</evidence>
<protein>
    <recommendedName>
        <fullName evidence="3">Peptidase S9 prolyl oligopeptidase catalytic domain-containing protein</fullName>
    </recommendedName>
</protein>
<dbReference type="Gene3D" id="2.120.10.30">
    <property type="entry name" value="TolB, C-terminal domain"/>
    <property type="match status" value="1"/>
</dbReference>
<gene>
    <name evidence="4" type="ORF">IZO911_LOCUS8002</name>
</gene>
<dbReference type="SUPFAM" id="SSF82171">
    <property type="entry name" value="DPP6 N-terminal domain-like"/>
    <property type="match status" value="1"/>
</dbReference>
<evidence type="ECO:0000259" key="3">
    <source>
        <dbReference type="Pfam" id="PF00326"/>
    </source>
</evidence>
<evidence type="ECO:0000313" key="4">
    <source>
        <dbReference type="EMBL" id="CAF0821082.1"/>
    </source>
</evidence>
<feature type="chain" id="PRO_5032393312" description="Peptidase S9 prolyl oligopeptidase catalytic domain-containing protein" evidence="2">
    <location>
        <begin position="20"/>
        <end position="699"/>
    </location>
</feature>
<dbReference type="Proteomes" id="UP000663860">
    <property type="component" value="Unassembled WGS sequence"/>
</dbReference>
<feature type="signal peptide" evidence="2">
    <location>
        <begin position="1"/>
        <end position="19"/>
    </location>
</feature>
<dbReference type="GO" id="GO:0004252">
    <property type="term" value="F:serine-type endopeptidase activity"/>
    <property type="evidence" value="ECO:0007669"/>
    <property type="project" value="TreeGrafter"/>
</dbReference>
<evidence type="ECO:0000313" key="5">
    <source>
        <dbReference type="Proteomes" id="UP000663860"/>
    </source>
</evidence>
<dbReference type="AlphaFoldDB" id="A0A813UAP0"/>
<dbReference type="PANTHER" id="PTHR42776">
    <property type="entry name" value="SERINE PEPTIDASE S9 FAMILY MEMBER"/>
    <property type="match status" value="1"/>
</dbReference>
<accession>A0A813UAP0</accession>
<dbReference type="SUPFAM" id="SSF53474">
    <property type="entry name" value="alpha/beta-Hydrolases"/>
    <property type="match status" value="1"/>
</dbReference>
<dbReference type="Pfam" id="PF00326">
    <property type="entry name" value="Peptidase_S9"/>
    <property type="match status" value="1"/>
</dbReference>
<feature type="domain" description="Peptidase S9 prolyl oligopeptidase catalytic" evidence="3">
    <location>
        <begin position="497"/>
        <end position="694"/>
    </location>
</feature>
<dbReference type="InterPro" id="IPR011042">
    <property type="entry name" value="6-blade_b-propeller_TolB-like"/>
</dbReference>
<sequence length="699" mass="80118">MLTFKIILYFTIIFNLSLCLPTKNKANLNFDKYSNDKPIRDKRSTVETKPKVTLDEFFDYTTFSHLSFSSTGQHLLFQTTRPSWNTSSYGNDLWIYDIQTQNKTLITNNLNPYVTSCWSPSGSYVALLKYEKLIANDSYSQYHIYLYSVDSNEITSIPIGKSLPSVLVWSQNDSFIYFVTNELVQLNNTSNNPYNSTNEFKKTQQQVKTNTIFRIDIKWNNDTFSTTKNIIKVVPFSISELLYVPYEEKLIFTGLSYIFAGTPNIDIYSLDLNNLSSLTRLTHNKIPEKHIQLSTDGKNVLFTVFVLLDEDNNSATQTLYSLNLTNKQVSRFAEDFDGNIVKYIPKLDGGVYILGQWKTNVHIYSQQSPTEDEVYHPGFQGTYRSIAASSNPNCSLAFVHSSTEWPMEVYCVDDINNLLLAKQITNENKLFTERNLPQTQIYNWTNQDDHRVIEGILHYPPEQFRWKNLPLLVLIHGGPTSASLNELYPNCINWALLAASNGWLVLEPNYRGSTGYGEEFRSELRGRPLSLAGKDILSGVDQLIKDRIVNPYELAVGGCSFGGSLTNWLITQTKRFNAALSCSGQVEHVSSWGVTDAHEFYKYLFNGLPWETPHIYQNEAPIYQLDRVRTPTLISTGEKDTRVSPSQSYILQRGLSTRGINVKLLVFPNEGHTLYNPWNSKMKIQEELKWLEKYGRYKN</sequence>